<dbReference type="Pfam" id="PF00534">
    <property type="entry name" value="Glycos_transf_1"/>
    <property type="match status" value="1"/>
</dbReference>
<dbReference type="PANTHER" id="PTHR45947:SF3">
    <property type="entry name" value="SULFOQUINOVOSYL TRANSFERASE SQD2"/>
    <property type="match status" value="1"/>
</dbReference>
<proteinExistence type="predicted"/>
<evidence type="ECO:0000259" key="1">
    <source>
        <dbReference type="Pfam" id="PF00534"/>
    </source>
</evidence>
<dbReference type="SUPFAM" id="SSF53756">
    <property type="entry name" value="UDP-Glycosyltransferase/glycogen phosphorylase"/>
    <property type="match status" value="1"/>
</dbReference>
<dbReference type="eggNOG" id="COG0438">
    <property type="taxonomic scope" value="Bacteria"/>
</dbReference>
<sequence length="419" mass="47588">MRILIYSYNYHPEPIGIAPLMTELAEGLVKKGHTVRVVTAMPWYPNNEISPEYRGKLYSTENINGVRIQRNFVWISRQRNFKNRALFEISFVILSFFQVLNGSRPDVIFLTIPGLPVCVPAAILSWLYRTPIVLNLQDILPDAAVHVGLIRNPKMIRLFTWLENFAYKAATKISVISDGFTENLLEKKVPKEKIIEIPNWVDVNFIKPLIQEKNYFRQENNLEGKFVVLYSGNIALTQPLEILIDAAVKLNHIDDIAFVIVGKEEALERLQRYCERKKATNVILKPFQPRHKLPEMLAAANIGMVMQKHNVISFNMPSKIQVLLASGKAIIASVPANGTAARAIEKSGGGLVVPPEDAEGLASAIEHLYLNPQIVKSLGEQGREYAKKVYNFEPILEKYEELLLSMKKPTKKFNKNKLW</sequence>
<reference evidence="3 4" key="1">
    <citation type="submission" date="2007-03" db="EMBL/GenBank/DDBJ databases">
        <authorList>
            <person name="Stal L."/>
            <person name="Ferriera S."/>
            <person name="Johnson J."/>
            <person name="Kravitz S."/>
            <person name="Beeson K."/>
            <person name="Sutton G."/>
            <person name="Rogers Y.-H."/>
            <person name="Friedman R."/>
            <person name="Frazier M."/>
            <person name="Venter J.C."/>
        </authorList>
    </citation>
    <scope>NUCLEOTIDE SEQUENCE [LARGE SCALE GENOMIC DNA]</scope>
    <source>
        <strain evidence="3 4">CCY0110</strain>
    </source>
</reference>
<dbReference type="AlphaFoldDB" id="A3IMR1"/>
<dbReference type="PANTHER" id="PTHR45947">
    <property type="entry name" value="SULFOQUINOVOSYL TRANSFERASE SQD2"/>
    <property type="match status" value="1"/>
</dbReference>
<dbReference type="RefSeq" id="WP_008274667.1">
    <property type="nucleotide sequence ID" value="NZ_AAXW01000008.1"/>
</dbReference>
<dbReference type="InterPro" id="IPR001296">
    <property type="entry name" value="Glyco_trans_1"/>
</dbReference>
<dbReference type="Proteomes" id="UP000003781">
    <property type="component" value="Unassembled WGS sequence"/>
</dbReference>
<gene>
    <name evidence="3" type="ORF">CY0110_24676</name>
</gene>
<evidence type="ECO:0000313" key="3">
    <source>
        <dbReference type="EMBL" id="EAZ92164.1"/>
    </source>
</evidence>
<evidence type="ECO:0008006" key="5">
    <source>
        <dbReference type="Google" id="ProtNLM"/>
    </source>
</evidence>
<name>A3IMR1_9CHRO</name>
<dbReference type="OrthoDB" id="9811902at2"/>
<feature type="domain" description="Glycosyl transferase family 1" evidence="1">
    <location>
        <begin position="214"/>
        <end position="384"/>
    </location>
</feature>
<dbReference type="Gene3D" id="3.40.50.2000">
    <property type="entry name" value="Glycogen Phosphorylase B"/>
    <property type="match status" value="2"/>
</dbReference>
<dbReference type="InterPro" id="IPR028098">
    <property type="entry name" value="Glyco_trans_4-like_N"/>
</dbReference>
<dbReference type="InterPro" id="IPR050194">
    <property type="entry name" value="Glycosyltransferase_grp1"/>
</dbReference>
<comment type="caution">
    <text evidence="3">The sequence shown here is derived from an EMBL/GenBank/DDBJ whole genome shotgun (WGS) entry which is preliminary data.</text>
</comment>
<feature type="domain" description="Glycosyltransferase subfamily 4-like N-terminal" evidence="2">
    <location>
        <begin position="16"/>
        <end position="200"/>
    </location>
</feature>
<dbReference type="GO" id="GO:0016758">
    <property type="term" value="F:hexosyltransferase activity"/>
    <property type="evidence" value="ECO:0007669"/>
    <property type="project" value="TreeGrafter"/>
</dbReference>
<evidence type="ECO:0000259" key="2">
    <source>
        <dbReference type="Pfam" id="PF13579"/>
    </source>
</evidence>
<keyword evidence="4" id="KW-1185">Reference proteome</keyword>
<organism evidence="3 4">
    <name type="scientific">Crocosphaera chwakensis CCY0110</name>
    <dbReference type="NCBI Taxonomy" id="391612"/>
    <lineage>
        <taxon>Bacteria</taxon>
        <taxon>Bacillati</taxon>
        <taxon>Cyanobacteriota</taxon>
        <taxon>Cyanophyceae</taxon>
        <taxon>Oscillatoriophycideae</taxon>
        <taxon>Chroococcales</taxon>
        <taxon>Aphanothecaceae</taxon>
        <taxon>Crocosphaera</taxon>
        <taxon>Crocosphaera chwakensis</taxon>
    </lineage>
</organism>
<dbReference type="EMBL" id="AAXW01000008">
    <property type="protein sequence ID" value="EAZ92164.1"/>
    <property type="molecule type" value="Genomic_DNA"/>
</dbReference>
<accession>A3IMR1</accession>
<dbReference type="NCBIfam" id="NF007640">
    <property type="entry name" value="PRK10307.1"/>
    <property type="match status" value="1"/>
</dbReference>
<dbReference type="CDD" id="cd03794">
    <property type="entry name" value="GT4_WbuB-like"/>
    <property type="match status" value="1"/>
</dbReference>
<dbReference type="Pfam" id="PF13579">
    <property type="entry name" value="Glyco_trans_4_4"/>
    <property type="match status" value="1"/>
</dbReference>
<protein>
    <recommendedName>
        <fullName evidence="5">Colanic acid biosynthesis glycosyltransferase WcaI</fullName>
    </recommendedName>
</protein>
<evidence type="ECO:0000313" key="4">
    <source>
        <dbReference type="Proteomes" id="UP000003781"/>
    </source>
</evidence>